<evidence type="ECO:0000256" key="4">
    <source>
        <dbReference type="ARBA" id="ARBA00022989"/>
    </source>
</evidence>
<evidence type="ECO:0000256" key="1">
    <source>
        <dbReference type="ARBA" id="ARBA00004167"/>
    </source>
</evidence>
<dbReference type="Pfam" id="PF16165">
    <property type="entry name" value="Ferlin_C"/>
    <property type="match status" value="1"/>
</dbReference>
<reference evidence="8" key="1">
    <citation type="submission" date="2016-11" db="UniProtKB">
        <authorList>
            <consortium name="WormBaseParasite"/>
        </authorList>
    </citation>
    <scope>IDENTIFICATION</scope>
</reference>
<keyword evidence="2" id="KW-0812">Transmembrane</keyword>
<keyword evidence="5" id="KW-0472">Membrane</keyword>
<keyword evidence="7" id="KW-1185">Reference proteome</keyword>
<evidence type="ECO:0000259" key="6">
    <source>
        <dbReference type="PROSITE" id="PS50004"/>
    </source>
</evidence>
<dbReference type="WBParaSite" id="Hba_19434">
    <property type="protein sequence ID" value="Hba_19434"/>
    <property type="gene ID" value="Hba_19434"/>
</dbReference>
<proteinExistence type="predicted"/>
<evidence type="ECO:0000256" key="5">
    <source>
        <dbReference type="ARBA" id="ARBA00023136"/>
    </source>
</evidence>
<dbReference type="PANTHER" id="PTHR12546:SF33">
    <property type="entry name" value="SPERM VESICLE FUSION PROTEIN FER-1"/>
    <property type="match status" value="1"/>
</dbReference>
<dbReference type="GO" id="GO:0016020">
    <property type="term" value="C:membrane"/>
    <property type="evidence" value="ECO:0007669"/>
    <property type="project" value="UniProtKB-SubCell"/>
</dbReference>
<dbReference type="InterPro" id="IPR032362">
    <property type="entry name" value="Ferlin_C"/>
</dbReference>
<organism evidence="7 8">
    <name type="scientific">Heterorhabditis bacteriophora</name>
    <name type="common">Entomopathogenic nematode worm</name>
    <dbReference type="NCBI Taxonomy" id="37862"/>
    <lineage>
        <taxon>Eukaryota</taxon>
        <taxon>Metazoa</taxon>
        <taxon>Ecdysozoa</taxon>
        <taxon>Nematoda</taxon>
        <taxon>Chromadorea</taxon>
        <taxon>Rhabditida</taxon>
        <taxon>Rhabditina</taxon>
        <taxon>Rhabditomorpha</taxon>
        <taxon>Strongyloidea</taxon>
        <taxon>Heterorhabditidae</taxon>
        <taxon>Heterorhabditis</taxon>
    </lineage>
</organism>
<accession>A0A1I7XQ15</accession>
<sequence>MSDLYVKTFISGAVKSQKTDVHYRSIDGCGEFNWRFVMDIKYNPWEKKIMNYQKSRLFGKRQENLVEPLLTVQLWDKNKLKTDTLLGEMVFDITNFKEGIADPEDLTVYVQKRRSRRLRCCTAMCNSICFCLFSKHNCCCCCTRNMKQQSLPRAPRYRPPGDDFDSISLFDSGSVRGWWPVLTSICDREMQKDDLTGQKKKNDDFDKLQQYVTGLLEMEISLASAEEALFEPVGRGRKEPNHSPFLPKPYRNKWNYFWLTSSSVSYLRYCVDGNLLMCNIYK</sequence>
<keyword evidence="4" id="KW-1133">Transmembrane helix</keyword>
<dbReference type="Gene3D" id="2.60.40.150">
    <property type="entry name" value="C2 domain"/>
    <property type="match status" value="1"/>
</dbReference>
<dbReference type="Proteomes" id="UP000095283">
    <property type="component" value="Unplaced"/>
</dbReference>
<evidence type="ECO:0000313" key="8">
    <source>
        <dbReference type="WBParaSite" id="Hba_19434"/>
    </source>
</evidence>
<dbReference type="GO" id="GO:0007009">
    <property type="term" value="P:plasma membrane organization"/>
    <property type="evidence" value="ECO:0007669"/>
    <property type="project" value="TreeGrafter"/>
</dbReference>
<dbReference type="GO" id="GO:0061025">
    <property type="term" value="P:membrane fusion"/>
    <property type="evidence" value="ECO:0007669"/>
    <property type="project" value="TreeGrafter"/>
</dbReference>
<evidence type="ECO:0000256" key="2">
    <source>
        <dbReference type="ARBA" id="ARBA00022692"/>
    </source>
</evidence>
<protein>
    <submittedName>
        <fullName evidence="8">Ferlin_C domain-containing protein</fullName>
    </submittedName>
</protein>
<keyword evidence="3" id="KW-0677">Repeat</keyword>
<evidence type="ECO:0000313" key="7">
    <source>
        <dbReference type="Proteomes" id="UP000095283"/>
    </source>
</evidence>
<comment type="subcellular location">
    <subcellularLocation>
        <location evidence="1">Membrane</location>
        <topology evidence="1">Single-pass membrane protein</topology>
    </subcellularLocation>
</comment>
<evidence type="ECO:0000256" key="3">
    <source>
        <dbReference type="ARBA" id="ARBA00022737"/>
    </source>
</evidence>
<dbReference type="PROSITE" id="PS50004">
    <property type="entry name" value="C2"/>
    <property type="match status" value="1"/>
</dbReference>
<dbReference type="SUPFAM" id="SSF49562">
    <property type="entry name" value="C2 domain (Calcium/lipid-binding domain, CaLB)"/>
    <property type="match status" value="1"/>
</dbReference>
<dbReference type="InterPro" id="IPR037721">
    <property type="entry name" value="Ferlin"/>
</dbReference>
<dbReference type="InterPro" id="IPR000008">
    <property type="entry name" value="C2_dom"/>
</dbReference>
<feature type="domain" description="C2" evidence="6">
    <location>
        <begin position="1"/>
        <end position="108"/>
    </location>
</feature>
<dbReference type="PANTHER" id="PTHR12546">
    <property type="entry name" value="FER-1-LIKE"/>
    <property type="match status" value="1"/>
</dbReference>
<dbReference type="AlphaFoldDB" id="A0A1I7XQ15"/>
<dbReference type="InterPro" id="IPR035892">
    <property type="entry name" value="C2_domain_sf"/>
</dbReference>
<name>A0A1I7XQ15_HETBA</name>